<dbReference type="AlphaFoldDB" id="A0A6P8QNB1"/>
<gene>
    <name evidence="2" type="primary">CHCHD1</name>
</gene>
<dbReference type="GO" id="GO:0005761">
    <property type="term" value="C:mitochondrial ribosome"/>
    <property type="evidence" value="ECO:0007669"/>
    <property type="project" value="InterPro"/>
</dbReference>
<protein>
    <submittedName>
        <fullName evidence="2">Coiled-coil-helix-coiled-coil-helix domain-containing protein 1 isoform X1</fullName>
    </submittedName>
</protein>
<reference evidence="2" key="1">
    <citation type="submission" date="2025-08" db="UniProtKB">
        <authorList>
            <consortium name="RefSeq"/>
        </authorList>
    </citation>
    <scope>IDENTIFICATION</scope>
</reference>
<dbReference type="FunCoup" id="A0A6P8QNB1">
    <property type="interactions" value="1961"/>
</dbReference>
<dbReference type="PANTHER" id="PTHR31278:SF2">
    <property type="entry name" value="SMALL RIBOSOMAL SUBUNIT PROTEIN MS37"/>
    <property type="match status" value="1"/>
</dbReference>
<dbReference type="GO" id="GO:0005654">
    <property type="term" value="C:nucleoplasm"/>
    <property type="evidence" value="ECO:0007669"/>
    <property type="project" value="TreeGrafter"/>
</dbReference>
<dbReference type="GeneID" id="117359574"/>
<dbReference type="SUPFAM" id="SSF47072">
    <property type="entry name" value="Cysteine alpha-hairpin motif"/>
    <property type="match status" value="1"/>
</dbReference>
<dbReference type="InterPro" id="IPR009069">
    <property type="entry name" value="Cys_alpha_HP_mot_SF"/>
</dbReference>
<dbReference type="Proteomes" id="UP000515159">
    <property type="component" value="Chromosome 4"/>
</dbReference>
<dbReference type="GO" id="GO:0032543">
    <property type="term" value="P:mitochondrial translation"/>
    <property type="evidence" value="ECO:0007669"/>
    <property type="project" value="InterPro"/>
</dbReference>
<dbReference type="InParanoid" id="A0A6P8QNB1"/>
<dbReference type="PANTHER" id="PTHR31278">
    <property type="entry name" value="CHCHD1"/>
    <property type="match status" value="1"/>
</dbReference>
<dbReference type="KEGG" id="gsh:117359574"/>
<accession>A0A6P8QNB1</accession>
<dbReference type="InterPro" id="IPR033620">
    <property type="entry name" value="Ribosomal_mS37_met"/>
</dbReference>
<evidence type="ECO:0000313" key="1">
    <source>
        <dbReference type="Proteomes" id="UP000515159"/>
    </source>
</evidence>
<proteinExistence type="predicted"/>
<dbReference type="CTD" id="118487"/>
<dbReference type="RefSeq" id="XP_033798474.1">
    <property type="nucleotide sequence ID" value="XM_033942583.1"/>
</dbReference>
<dbReference type="OrthoDB" id="5825849at2759"/>
<organism evidence="1 2">
    <name type="scientific">Geotrypetes seraphini</name>
    <name type="common">Gaboon caecilian</name>
    <name type="synonym">Caecilia seraphini</name>
    <dbReference type="NCBI Taxonomy" id="260995"/>
    <lineage>
        <taxon>Eukaryota</taxon>
        <taxon>Metazoa</taxon>
        <taxon>Chordata</taxon>
        <taxon>Craniata</taxon>
        <taxon>Vertebrata</taxon>
        <taxon>Euteleostomi</taxon>
        <taxon>Amphibia</taxon>
        <taxon>Gymnophiona</taxon>
        <taxon>Geotrypetes</taxon>
    </lineage>
</organism>
<name>A0A6P8QNB1_GEOSA</name>
<sequence>MAVSGSALQARLRYLMSRRHGKPALKPTRPLVLADRVANRKMRMGEATCITEMSLMMACWKENNFNDMFCAKEIQSFFDCNTKVQAELRLNEKTPKHGGHLPSNQVNKLLQRFPNITREI</sequence>
<keyword evidence="1" id="KW-1185">Reference proteome</keyword>
<evidence type="ECO:0000313" key="2">
    <source>
        <dbReference type="RefSeq" id="XP_033798474.1"/>
    </source>
</evidence>
<dbReference type="GO" id="GO:0003723">
    <property type="term" value="F:RNA binding"/>
    <property type="evidence" value="ECO:0007669"/>
    <property type="project" value="TreeGrafter"/>
</dbReference>